<dbReference type="GO" id="GO:0005198">
    <property type="term" value="F:structural molecule activity"/>
    <property type="evidence" value="ECO:0007669"/>
    <property type="project" value="TreeGrafter"/>
</dbReference>
<evidence type="ECO:0000256" key="2">
    <source>
        <dbReference type="ARBA" id="ARBA00022574"/>
    </source>
</evidence>
<keyword evidence="6" id="KW-1185">Reference proteome</keyword>
<comment type="caution">
    <text evidence="5">The sequence shown here is derived from an EMBL/GenBank/DDBJ whole genome shotgun (WGS) entry which is preliminary data.</text>
</comment>
<accession>A0A8S4FPK5</accession>
<dbReference type="GO" id="GO:0007029">
    <property type="term" value="P:endoplasmic reticulum organization"/>
    <property type="evidence" value="ECO:0007669"/>
    <property type="project" value="TreeGrafter"/>
</dbReference>
<dbReference type="PANTHER" id="PTHR13923">
    <property type="entry name" value="SEC31-RELATED PROTEIN"/>
    <property type="match status" value="1"/>
</dbReference>
<keyword evidence="1" id="KW-0813">Transport</keyword>
<keyword evidence="2" id="KW-0853">WD repeat</keyword>
<feature type="compositionally biased region" description="Pro residues" evidence="4">
    <location>
        <begin position="115"/>
        <end position="125"/>
    </location>
</feature>
<dbReference type="GO" id="GO:0090110">
    <property type="term" value="P:COPII-coated vesicle cargo loading"/>
    <property type="evidence" value="ECO:0007669"/>
    <property type="project" value="TreeGrafter"/>
</dbReference>
<name>A0A8S4FPK5_PLUXY</name>
<dbReference type="FunFam" id="1.20.940.10:FF:000001">
    <property type="entry name" value="Protein transport protein Sec31A isoform A"/>
    <property type="match status" value="1"/>
</dbReference>
<dbReference type="Proteomes" id="UP000653454">
    <property type="component" value="Unassembled WGS sequence"/>
</dbReference>
<dbReference type="Gene3D" id="1.20.940.10">
    <property type="entry name" value="Functional domain of the splicing factor Prp18"/>
    <property type="match status" value="1"/>
</dbReference>
<evidence type="ECO:0000313" key="6">
    <source>
        <dbReference type="Proteomes" id="UP000653454"/>
    </source>
</evidence>
<evidence type="ECO:0000256" key="3">
    <source>
        <dbReference type="ARBA" id="ARBA00022737"/>
    </source>
</evidence>
<feature type="region of interest" description="Disordered" evidence="4">
    <location>
        <begin position="1"/>
        <end position="125"/>
    </location>
</feature>
<dbReference type="EMBL" id="CAJHNJ030000038">
    <property type="protein sequence ID" value="CAG9129428.1"/>
    <property type="molecule type" value="Genomic_DNA"/>
</dbReference>
<reference evidence="5" key="1">
    <citation type="submission" date="2020-11" db="EMBL/GenBank/DDBJ databases">
        <authorList>
            <person name="Whiteford S."/>
        </authorList>
    </citation>
    <scope>NUCLEOTIDE SEQUENCE</scope>
</reference>
<gene>
    <name evidence="5" type="ORF">PLXY2_LOCUS9537</name>
</gene>
<proteinExistence type="predicted"/>
<dbReference type="GO" id="GO:0030127">
    <property type="term" value="C:COPII vesicle coat"/>
    <property type="evidence" value="ECO:0007669"/>
    <property type="project" value="TreeGrafter"/>
</dbReference>
<protein>
    <submittedName>
        <fullName evidence="5">(diamondback moth) hypothetical protein</fullName>
    </submittedName>
</protein>
<dbReference type="PANTHER" id="PTHR13923:SF11">
    <property type="entry name" value="SECRETORY 31, ISOFORM D"/>
    <property type="match status" value="1"/>
</dbReference>
<evidence type="ECO:0000256" key="1">
    <source>
        <dbReference type="ARBA" id="ARBA00022448"/>
    </source>
</evidence>
<evidence type="ECO:0000256" key="4">
    <source>
        <dbReference type="SAM" id="MobiDB-lite"/>
    </source>
</evidence>
<organism evidence="5 6">
    <name type="scientific">Plutella xylostella</name>
    <name type="common">Diamondback moth</name>
    <name type="synonym">Plutella maculipennis</name>
    <dbReference type="NCBI Taxonomy" id="51655"/>
    <lineage>
        <taxon>Eukaryota</taxon>
        <taxon>Metazoa</taxon>
        <taxon>Ecdysozoa</taxon>
        <taxon>Arthropoda</taxon>
        <taxon>Hexapoda</taxon>
        <taxon>Insecta</taxon>
        <taxon>Pterygota</taxon>
        <taxon>Neoptera</taxon>
        <taxon>Endopterygota</taxon>
        <taxon>Lepidoptera</taxon>
        <taxon>Glossata</taxon>
        <taxon>Ditrysia</taxon>
        <taxon>Yponomeutoidea</taxon>
        <taxon>Plutellidae</taxon>
        <taxon>Plutella</taxon>
    </lineage>
</organism>
<keyword evidence="3" id="KW-0677">Repeat</keyword>
<feature type="compositionally biased region" description="Low complexity" evidence="4">
    <location>
        <begin position="34"/>
        <end position="114"/>
    </location>
</feature>
<sequence>MLTSKPKPKQEVQAQAPITHPLFGVEPPQHIPLNPQFPGQNQQFPGQNQQFPGQNQQFPGQNQQFPGQNQQFPGQQGQFPQQPGQFPGQQGQFPGQAQYGSQPAYQQPYQSAYAPPAPEPVAAPEPPAPIQKGPIPDEHVVLQTVLDQLRSQCAERAANPHMKRKLDDVQKRLENLYDMLREYRLSETALTSLHSCVQFVQSGDYGSALNVATGLATGADFAIVASFLPGLKQLLQLAGQLQVYVR</sequence>
<dbReference type="InterPro" id="IPR040251">
    <property type="entry name" value="SEC31-like"/>
</dbReference>
<dbReference type="GO" id="GO:0070971">
    <property type="term" value="C:endoplasmic reticulum exit site"/>
    <property type="evidence" value="ECO:0007669"/>
    <property type="project" value="TreeGrafter"/>
</dbReference>
<evidence type="ECO:0000313" key="5">
    <source>
        <dbReference type="EMBL" id="CAG9129428.1"/>
    </source>
</evidence>
<dbReference type="AlphaFoldDB" id="A0A8S4FPK5"/>